<dbReference type="InterPro" id="IPR050109">
    <property type="entry name" value="HTH-type_TetR-like_transc_reg"/>
</dbReference>
<keyword evidence="5" id="KW-1185">Reference proteome</keyword>
<dbReference type="EMBL" id="VIWY01000004">
    <property type="protein sequence ID" value="TWG14623.1"/>
    <property type="molecule type" value="Genomic_DNA"/>
</dbReference>
<feature type="DNA-binding region" description="H-T-H motif" evidence="2">
    <location>
        <begin position="47"/>
        <end position="66"/>
    </location>
</feature>
<reference evidence="4 5" key="1">
    <citation type="submission" date="2019-06" db="EMBL/GenBank/DDBJ databases">
        <title>Sequencing the genomes of 1000 actinobacteria strains.</title>
        <authorList>
            <person name="Klenk H.-P."/>
        </authorList>
    </citation>
    <scope>NUCLEOTIDE SEQUENCE [LARGE SCALE GENOMIC DNA]</scope>
    <source>
        <strain evidence="4 5">DSM 43866</strain>
    </source>
</reference>
<dbReference type="AlphaFoldDB" id="A0A561VSP3"/>
<dbReference type="SUPFAM" id="SSF46689">
    <property type="entry name" value="Homeodomain-like"/>
    <property type="match status" value="1"/>
</dbReference>
<accession>A0A561VSP3</accession>
<dbReference type="PROSITE" id="PS50977">
    <property type="entry name" value="HTH_TETR_2"/>
    <property type="match status" value="1"/>
</dbReference>
<name>A0A561VSP3_ACTTI</name>
<dbReference type="Pfam" id="PF00440">
    <property type="entry name" value="TetR_N"/>
    <property type="match status" value="1"/>
</dbReference>
<evidence type="ECO:0000256" key="2">
    <source>
        <dbReference type="PROSITE-ProRule" id="PRU00335"/>
    </source>
</evidence>
<proteinExistence type="predicted"/>
<dbReference type="GO" id="GO:0006355">
    <property type="term" value="P:regulation of DNA-templated transcription"/>
    <property type="evidence" value="ECO:0007669"/>
    <property type="project" value="UniProtKB-ARBA"/>
</dbReference>
<dbReference type="PRINTS" id="PR00455">
    <property type="entry name" value="HTHTETR"/>
</dbReference>
<evidence type="ECO:0000313" key="4">
    <source>
        <dbReference type="EMBL" id="TWG14623.1"/>
    </source>
</evidence>
<sequence length="216" mass="23337">MSEYSLIKVGRVETRRRRQPALAPDERRAALIAATIPLLHEHGTEVSTRQIAQAAGVAEGTIFGVFQHKSELVICSVVKALDPRPTLDAIAAIDPAADLRTRLTRAAEIVHSRFATNADLMHIARRLIIANELDPQTRERMTETRGQLLRAVTALLEPDAGRLRIPPGEAARLLLLYCGANSFGPYGDTDAFDGAELASLLLDGILQSDSGGPAKC</sequence>
<dbReference type="Proteomes" id="UP000320239">
    <property type="component" value="Unassembled WGS sequence"/>
</dbReference>
<evidence type="ECO:0000313" key="5">
    <source>
        <dbReference type="Proteomes" id="UP000320239"/>
    </source>
</evidence>
<dbReference type="GO" id="GO:0003677">
    <property type="term" value="F:DNA binding"/>
    <property type="evidence" value="ECO:0007669"/>
    <property type="project" value="UniProtKB-UniRule"/>
</dbReference>
<organism evidence="4 5">
    <name type="scientific">Actinoplanes teichomyceticus</name>
    <dbReference type="NCBI Taxonomy" id="1867"/>
    <lineage>
        <taxon>Bacteria</taxon>
        <taxon>Bacillati</taxon>
        <taxon>Actinomycetota</taxon>
        <taxon>Actinomycetes</taxon>
        <taxon>Micromonosporales</taxon>
        <taxon>Micromonosporaceae</taxon>
        <taxon>Actinoplanes</taxon>
    </lineage>
</organism>
<keyword evidence="1 2" id="KW-0238">DNA-binding</keyword>
<dbReference type="InterPro" id="IPR001647">
    <property type="entry name" value="HTH_TetR"/>
</dbReference>
<dbReference type="Gene3D" id="1.10.357.10">
    <property type="entry name" value="Tetracycline Repressor, domain 2"/>
    <property type="match status" value="1"/>
</dbReference>
<evidence type="ECO:0000256" key="1">
    <source>
        <dbReference type="ARBA" id="ARBA00023125"/>
    </source>
</evidence>
<gene>
    <name evidence="4" type="ORF">FHX34_104928</name>
</gene>
<evidence type="ECO:0000259" key="3">
    <source>
        <dbReference type="PROSITE" id="PS50977"/>
    </source>
</evidence>
<dbReference type="PANTHER" id="PTHR30055">
    <property type="entry name" value="HTH-TYPE TRANSCRIPTIONAL REGULATOR RUTR"/>
    <property type="match status" value="1"/>
</dbReference>
<dbReference type="InterPro" id="IPR009057">
    <property type="entry name" value="Homeodomain-like_sf"/>
</dbReference>
<feature type="domain" description="HTH tetR-type" evidence="3">
    <location>
        <begin position="25"/>
        <end position="84"/>
    </location>
</feature>
<protein>
    <submittedName>
        <fullName evidence="4">TetR family transcriptional regulator</fullName>
    </submittedName>
</protein>
<comment type="caution">
    <text evidence="4">The sequence shown here is derived from an EMBL/GenBank/DDBJ whole genome shotgun (WGS) entry which is preliminary data.</text>
</comment>